<proteinExistence type="predicted"/>
<dbReference type="Pfam" id="PF01293">
    <property type="entry name" value="PEPCK_ATP"/>
    <property type="match status" value="1"/>
</dbReference>
<keyword evidence="3" id="KW-0670">Pyruvate</keyword>
<dbReference type="GO" id="GO:0006094">
    <property type="term" value="P:gluconeogenesis"/>
    <property type="evidence" value="ECO:0007669"/>
    <property type="project" value="UniProtKB-KW"/>
</dbReference>
<dbReference type="GO" id="GO:0016301">
    <property type="term" value="F:kinase activity"/>
    <property type="evidence" value="ECO:0007669"/>
    <property type="project" value="UniProtKB-KW"/>
</dbReference>
<dbReference type="GO" id="GO:0005829">
    <property type="term" value="C:cytosol"/>
    <property type="evidence" value="ECO:0007669"/>
    <property type="project" value="TreeGrafter"/>
</dbReference>
<evidence type="ECO:0000313" key="4">
    <source>
        <dbReference type="Proteomes" id="UP000051335"/>
    </source>
</evidence>
<dbReference type="RefSeq" id="WP_144431205.1">
    <property type="nucleotide sequence ID" value="NZ_LJQC01001029.1"/>
</dbReference>
<dbReference type="PANTHER" id="PTHR30031:SF0">
    <property type="entry name" value="PHOSPHOENOLPYRUVATE CARBOXYKINASE (ATP)"/>
    <property type="match status" value="1"/>
</dbReference>
<protein>
    <submittedName>
        <fullName evidence="3">Phosphoenolpyruvate carboxykinase</fullName>
    </submittedName>
</protein>
<dbReference type="EMBL" id="LJQC01001029">
    <property type="protein sequence ID" value="KPW88511.1"/>
    <property type="molecule type" value="Genomic_DNA"/>
</dbReference>
<gene>
    <name evidence="3" type="ORF">ALO75_03828</name>
</gene>
<feature type="non-terminal residue" evidence="3">
    <location>
        <position position="1"/>
    </location>
</feature>
<reference evidence="3 4" key="1">
    <citation type="submission" date="2015-09" db="EMBL/GenBank/DDBJ databases">
        <title>Genome announcement of multiple Pseudomonas syringae strains.</title>
        <authorList>
            <person name="Thakur S."/>
            <person name="Wang P.W."/>
            <person name="Gong Y."/>
            <person name="Weir B.S."/>
            <person name="Guttman D.S."/>
        </authorList>
    </citation>
    <scope>NUCLEOTIDE SEQUENCE [LARGE SCALE GENOMIC DNA]</scope>
    <source>
        <strain evidence="3 4">ICMP17001</strain>
    </source>
</reference>
<dbReference type="GO" id="GO:0005524">
    <property type="term" value="F:ATP binding"/>
    <property type="evidence" value="ECO:0007669"/>
    <property type="project" value="InterPro"/>
</dbReference>
<dbReference type="AlphaFoldDB" id="A0A0P9MVN1"/>
<keyword evidence="2" id="KW-0210">Decarboxylase</keyword>
<dbReference type="Gene3D" id="3.90.228.20">
    <property type="match status" value="1"/>
</dbReference>
<keyword evidence="2" id="KW-0456">Lyase</keyword>
<comment type="caution">
    <text evidence="3">The sequence shown here is derived from an EMBL/GenBank/DDBJ whole genome shotgun (WGS) entry which is preliminary data.</text>
</comment>
<dbReference type="PATRIC" id="fig|317659.3.peg.6021"/>
<keyword evidence="3" id="KW-0418">Kinase</keyword>
<evidence type="ECO:0000256" key="1">
    <source>
        <dbReference type="ARBA" id="ARBA00022432"/>
    </source>
</evidence>
<dbReference type="SUPFAM" id="SSF53795">
    <property type="entry name" value="PEP carboxykinase-like"/>
    <property type="match status" value="1"/>
</dbReference>
<dbReference type="InterPro" id="IPR001272">
    <property type="entry name" value="PEP_carboxykinase_ATP"/>
</dbReference>
<name>A0A0P9MVN1_9PSED</name>
<keyword evidence="3" id="KW-0808">Transferase</keyword>
<evidence type="ECO:0000313" key="3">
    <source>
        <dbReference type="EMBL" id="KPW88511.1"/>
    </source>
</evidence>
<sequence length="107" mass="11245">KVYLVNTGWTGGGYGVGKRFNIPTTRGVIAAIQSGALIGAETEHLDTINLDVPKSVPGVDTGLLNPRNTWADKAAYDEAAKALAGLFVENFKKFDVSDAIKAAGPKL</sequence>
<accession>A0A0P9MVN1</accession>
<keyword evidence="4" id="KW-1185">Reference proteome</keyword>
<dbReference type="PANTHER" id="PTHR30031">
    <property type="entry name" value="PHOSPHOENOLPYRUVATE CARBOXYKINASE ATP"/>
    <property type="match status" value="1"/>
</dbReference>
<dbReference type="InterPro" id="IPR013035">
    <property type="entry name" value="PEP_carboxykinase_C"/>
</dbReference>
<dbReference type="GO" id="GO:0004612">
    <property type="term" value="F:phosphoenolpyruvate carboxykinase (ATP) activity"/>
    <property type="evidence" value="ECO:0007669"/>
    <property type="project" value="InterPro"/>
</dbReference>
<dbReference type="Proteomes" id="UP000051335">
    <property type="component" value="Unassembled WGS sequence"/>
</dbReference>
<keyword evidence="1" id="KW-0312">Gluconeogenesis</keyword>
<evidence type="ECO:0000256" key="2">
    <source>
        <dbReference type="ARBA" id="ARBA00022793"/>
    </source>
</evidence>
<organism evidence="3 4">
    <name type="scientific">Pseudomonas syringae pv. coryli</name>
    <dbReference type="NCBI Taxonomy" id="317659"/>
    <lineage>
        <taxon>Bacteria</taxon>
        <taxon>Pseudomonadati</taxon>
        <taxon>Pseudomonadota</taxon>
        <taxon>Gammaproteobacteria</taxon>
        <taxon>Pseudomonadales</taxon>
        <taxon>Pseudomonadaceae</taxon>
        <taxon>Pseudomonas</taxon>
    </lineage>
</organism>